<organism evidence="1">
    <name type="scientific">Brassica campestris</name>
    <name type="common">Field mustard</name>
    <dbReference type="NCBI Taxonomy" id="3711"/>
    <lineage>
        <taxon>Eukaryota</taxon>
        <taxon>Viridiplantae</taxon>
        <taxon>Streptophyta</taxon>
        <taxon>Embryophyta</taxon>
        <taxon>Tracheophyta</taxon>
        <taxon>Spermatophyta</taxon>
        <taxon>Magnoliopsida</taxon>
        <taxon>eudicotyledons</taxon>
        <taxon>Gunneridae</taxon>
        <taxon>Pentapetalae</taxon>
        <taxon>rosids</taxon>
        <taxon>malvids</taxon>
        <taxon>Brassicales</taxon>
        <taxon>Brassicaceae</taxon>
        <taxon>Brassiceae</taxon>
        <taxon>Brassica</taxon>
    </lineage>
</organism>
<name>A0A3P5YDZ1_BRACM</name>
<dbReference type="GO" id="GO:0031490">
    <property type="term" value="F:chromatin DNA binding"/>
    <property type="evidence" value="ECO:0007669"/>
    <property type="project" value="InterPro"/>
</dbReference>
<dbReference type="EMBL" id="LR031569">
    <property type="protein sequence ID" value="VDC65816.1"/>
    <property type="molecule type" value="Genomic_DNA"/>
</dbReference>
<proteinExistence type="predicted"/>
<protein>
    <submittedName>
        <fullName evidence="1">Uncharacterized protein</fullName>
    </submittedName>
</protein>
<sequence>MDYLGKISMKMLTMETTKLQSAACSSSSSSSLPLHLPITGVYYSLPLNPGSHQMTMEGPVKAEPAVNTCDWRTCLSPDSRKKNANKIKGTLQKHFRTVRKKETNSSRGLLSALRS</sequence>
<gene>
    <name evidence="1" type="ORF">BRAA06T24356Z</name>
</gene>
<reference evidence="1" key="1">
    <citation type="submission" date="2018-11" db="EMBL/GenBank/DDBJ databases">
        <authorList>
            <consortium name="Genoscope - CEA"/>
            <person name="William W."/>
        </authorList>
    </citation>
    <scope>NUCLEOTIDE SEQUENCE</scope>
</reference>
<dbReference type="PANTHER" id="PTHR33137">
    <property type="entry name" value="MEDIATOR OF RNA POLYMERASE II TRANSCRIPTION SUBUNIT 15A-RELATED"/>
    <property type="match status" value="1"/>
</dbReference>
<evidence type="ECO:0000313" key="1">
    <source>
        <dbReference type="EMBL" id="VDC65816.1"/>
    </source>
</evidence>
<accession>A0A3P5YDZ1</accession>
<dbReference type="PANTHER" id="PTHR33137:SF4">
    <property type="entry name" value="MEDIATOR OF RNA POLYMERASE II TRANSCRIPTION SUBUNIT 15A-RELATED"/>
    <property type="match status" value="1"/>
</dbReference>
<dbReference type="AlphaFoldDB" id="A0A3P5YDZ1"/>
<dbReference type="InterPro" id="IPR044661">
    <property type="entry name" value="MED15a/b/c-like"/>
</dbReference>
<dbReference type="GO" id="GO:0003713">
    <property type="term" value="F:transcription coactivator activity"/>
    <property type="evidence" value="ECO:0007669"/>
    <property type="project" value="InterPro"/>
</dbReference>